<evidence type="ECO:0000256" key="2">
    <source>
        <dbReference type="ARBA" id="ARBA00022475"/>
    </source>
</evidence>
<dbReference type="AlphaFoldDB" id="A0A081K8U0"/>
<gene>
    <name evidence="7" type="ORF">GV64_07285</name>
</gene>
<feature type="transmembrane region" description="Helical" evidence="6">
    <location>
        <begin position="115"/>
        <end position="141"/>
    </location>
</feature>
<keyword evidence="8" id="KW-1185">Reference proteome</keyword>
<evidence type="ECO:0000313" key="8">
    <source>
        <dbReference type="Proteomes" id="UP000027997"/>
    </source>
</evidence>
<dbReference type="eggNOG" id="COG1280">
    <property type="taxonomic scope" value="Bacteria"/>
</dbReference>
<evidence type="ECO:0000256" key="1">
    <source>
        <dbReference type="ARBA" id="ARBA00004651"/>
    </source>
</evidence>
<dbReference type="PIRSF" id="PIRSF006324">
    <property type="entry name" value="LeuE"/>
    <property type="match status" value="1"/>
</dbReference>
<keyword evidence="2" id="KW-1003">Cell membrane</keyword>
<comment type="subcellular location">
    <subcellularLocation>
        <location evidence="1">Cell membrane</location>
        <topology evidence="1">Multi-pass membrane protein</topology>
    </subcellularLocation>
</comment>
<dbReference type="GO" id="GO:0005886">
    <property type="term" value="C:plasma membrane"/>
    <property type="evidence" value="ECO:0007669"/>
    <property type="project" value="UniProtKB-SubCell"/>
</dbReference>
<dbReference type="RefSeq" id="WP_020580844.1">
    <property type="nucleotide sequence ID" value="NZ_JOJP01000001.1"/>
</dbReference>
<feature type="transmembrane region" description="Helical" evidence="6">
    <location>
        <begin position="40"/>
        <end position="69"/>
    </location>
</feature>
<protein>
    <submittedName>
        <fullName evidence="7">Threonine transporter RhtB</fullName>
    </submittedName>
</protein>
<evidence type="ECO:0000256" key="5">
    <source>
        <dbReference type="ARBA" id="ARBA00023136"/>
    </source>
</evidence>
<evidence type="ECO:0000256" key="6">
    <source>
        <dbReference type="SAM" id="Phobius"/>
    </source>
</evidence>
<feature type="transmembrane region" description="Helical" evidence="6">
    <location>
        <begin position="147"/>
        <end position="168"/>
    </location>
</feature>
<dbReference type="GO" id="GO:0042970">
    <property type="term" value="F:homoserine transmembrane transporter activity"/>
    <property type="evidence" value="ECO:0007669"/>
    <property type="project" value="TreeGrafter"/>
</dbReference>
<keyword evidence="5 6" id="KW-0472">Membrane</keyword>
<feature type="transmembrane region" description="Helical" evidence="6">
    <location>
        <begin position="75"/>
        <end position="94"/>
    </location>
</feature>
<comment type="caution">
    <text evidence="7">The sequence shown here is derived from an EMBL/GenBank/DDBJ whole genome shotgun (WGS) entry which is preliminary data.</text>
</comment>
<feature type="transmembrane region" description="Helical" evidence="6">
    <location>
        <begin position="6"/>
        <end position="28"/>
    </location>
</feature>
<dbReference type="Proteomes" id="UP000027997">
    <property type="component" value="Unassembled WGS sequence"/>
</dbReference>
<dbReference type="InterPro" id="IPR001123">
    <property type="entry name" value="LeuE-type"/>
</dbReference>
<organism evidence="7 8">
    <name type="scientific">Endozoicomonas elysicola</name>
    <dbReference type="NCBI Taxonomy" id="305900"/>
    <lineage>
        <taxon>Bacteria</taxon>
        <taxon>Pseudomonadati</taxon>
        <taxon>Pseudomonadota</taxon>
        <taxon>Gammaproteobacteria</taxon>
        <taxon>Oceanospirillales</taxon>
        <taxon>Endozoicomonadaceae</taxon>
        <taxon>Endozoicomonas</taxon>
    </lineage>
</organism>
<dbReference type="PANTHER" id="PTHR30086">
    <property type="entry name" value="ARGININE EXPORTER PROTEIN ARGO"/>
    <property type="match status" value="1"/>
</dbReference>
<proteinExistence type="predicted"/>
<evidence type="ECO:0000256" key="3">
    <source>
        <dbReference type="ARBA" id="ARBA00022692"/>
    </source>
</evidence>
<keyword evidence="4 6" id="KW-1133">Transmembrane helix</keyword>
<feature type="transmembrane region" description="Helical" evidence="6">
    <location>
        <begin position="188"/>
        <end position="206"/>
    </location>
</feature>
<accession>A0A081K8U0</accession>
<name>A0A081K8U0_9GAMM</name>
<dbReference type="EMBL" id="JOJP01000001">
    <property type="protein sequence ID" value="KEI70566.1"/>
    <property type="molecule type" value="Genomic_DNA"/>
</dbReference>
<evidence type="ECO:0000256" key="4">
    <source>
        <dbReference type="ARBA" id="ARBA00022989"/>
    </source>
</evidence>
<reference evidence="7" key="1">
    <citation type="submission" date="2014-06" db="EMBL/GenBank/DDBJ databases">
        <title>Whole Genome Sequences of Three Symbiotic Endozoicomonas Bacteria.</title>
        <authorList>
            <person name="Neave M.J."/>
            <person name="Apprill A."/>
            <person name="Voolstra C.R."/>
        </authorList>
    </citation>
    <scope>NUCLEOTIDE SEQUENCE [LARGE SCALE GENOMIC DNA]</scope>
    <source>
        <strain evidence="7">DSM 22380</strain>
    </source>
</reference>
<keyword evidence="3 6" id="KW-0812">Transmembrane</keyword>
<dbReference type="Pfam" id="PF01810">
    <property type="entry name" value="LysE"/>
    <property type="match status" value="1"/>
</dbReference>
<dbReference type="STRING" id="305900.GV64_07285"/>
<sequence>MVSSSLLALFVPTFFFVSATPGMCMTLAMTLGMTIGVRRALWMMLGELLGVGLISVLAVVGVAAVMLNYPTVFTVFKWVGGVYLFYLGFQMWLSKGKMAIPQEGLQPKETGARELMVQGFVTAVANPKGWAFCISLLPPFISADLPVIPQLIILVSIILIIEFICLNIYAAGGRTLRHFLQKSGNVRVMNRIAGSLMMGVGIWLAFG</sequence>
<dbReference type="PANTHER" id="PTHR30086:SF5">
    <property type="entry name" value="HOMOGENTISATE EXPORT PROTEIN"/>
    <property type="match status" value="1"/>
</dbReference>
<evidence type="ECO:0000313" key="7">
    <source>
        <dbReference type="EMBL" id="KEI70566.1"/>
    </source>
</evidence>